<protein>
    <submittedName>
        <fullName evidence="2">Uncharacterized protein</fullName>
    </submittedName>
</protein>
<name>A0A919XB02_9BACI</name>
<dbReference type="RefSeq" id="WP_212921757.1">
    <property type="nucleotide sequence ID" value="NZ_BORP01000006.1"/>
</dbReference>
<organism evidence="2 3">
    <name type="scientific">Ornithinibacillus bavariensis</name>
    <dbReference type="NCBI Taxonomy" id="545502"/>
    <lineage>
        <taxon>Bacteria</taxon>
        <taxon>Bacillati</taxon>
        <taxon>Bacillota</taxon>
        <taxon>Bacilli</taxon>
        <taxon>Bacillales</taxon>
        <taxon>Bacillaceae</taxon>
        <taxon>Ornithinibacillus</taxon>
    </lineage>
</organism>
<keyword evidence="1" id="KW-0812">Transmembrane</keyword>
<keyword evidence="1" id="KW-1133">Transmembrane helix</keyword>
<gene>
    <name evidence="2" type="ORF">J43TS3_29150</name>
</gene>
<comment type="caution">
    <text evidence="2">The sequence shown here is derived from an EMBL/GenBank/DDBJ whole genome shotgun (WGS) entry which is preliminary data.</text>
</comment>
<accession>A0A919XB02</accession>
<evidence type="ECO:0000313" key="2">
    <source>
        <dbReference type="EMBL" id="GIO28304.1"/>
    </source>
</evidence>
<dbReference type="Proteomes" id="UP000676917">
    <property type="component" value="Unassembled WGS sequence"/>
</dbReference>
<evidence type="ECO:0000313" key="3">
    <source>
        <dbReference type="Proteomes" id="UP000676917"/>
    </source>
</evidence>
<keyword evidence="3" id="KW-1185">Reference proteome</keyword>
<evidence type="ECO:0000256" key="1">
    <source>
        <dbReference type="SAM" id="Phobius"/>
    </source>
</evidence>
<proteinExistence type="predicted"/>
<reference evidence="2" key="1">
    <citation type="submission" date="2021-03" db="EMBL/GenBank/DDBJ databases">
        <title>Antimicrobial resistance genes in bacteria isolated from Japanese honey, and their potential for conferring macrolide and lincosamide resistance in the American foulbrood pathogen Paenibacillus larvae.</title>
        <authorList>
            <person name="Okamoto M."/>
            <person name="Kumagai M."/>
            <person name="Kanamori H."/>
            <person name="Takamatsu D."/>
        </authorList>
    </citation>
    <scope>NUCLEOTIDE SEQUENCE</scope>
    <source>
        <strain evidence="2">J43TS3</strain>
    </source>
</reference>
<feature type="transmembrane region" description="Helical" evidence="1">
    <location>
        <begin position="48"/>
        <end position="69"/>
    </location>
</feature>
<sequence>MNHIFNDLKEIMDSTVLKEVNFSEKNKENVRRSLYKTTSKKTIHVKPIFMNIISISLTCLFLIGTNYFLIDKLELSSKEEGLATNMTVDETVSNGASDFHIDKNNPDILPSSEYKNVEEFIISAKYELNSNPPSFENPSKELWQLDVARWITDYAKHFATLSTDKEEIKLLQNIEEASLRVFKAGDPIEPKENQDKLVANLNLAIDEFIKQKIKED</sequence>
<dbReference type="AlphaFoldDB" id="A0A919XB02"/>
<dbReference type="EMBL" id="BORP01000006">
    <property type="protein sequence ID" value="GIO28304.1"/>
    <property type="molecule type" value="Genomic_DNA"/>
</dbReference>
<keyword evidence="1" id="KW-0472">Membrane</keyword>